<dbReference type="InterPro" id="IPR044035">
    <property type="entry name" value="DUF5698"/>
</dbReference>
<dbReference type="EMBL" id="JQAZ01000008">
    <property type="protein sequence ID" value="KRN30164.1"/>
    <property type="molecule type" value="Genomic_DNA"/>
</dbReference>
<dbReference type="PANTHER" id="PTHR40060">
    <property type="entry name" value="UPF0316 PROTEIN YEBE"/>
    <property type="match status" value="1"/>
</dbReference>
<feature type="transmembrane region" description="Helical" evidence="6">
    <location>
        <begin position="60"/>
        <end position="80"/>
    </location>
</feature>
<evidence type="ECO:0000313" key="11">
    <source>
        <dbReference type="Proteomes" id="UP000051645"/>
    </source>
</evidence>
<proteinExistence type="inferred from homology"/>
<comment type="similarity">
    <text evidence="6">Belongs to the UPF0316 family.</text>
</comment>
<evidence type="ECO:0000256" key="1">
    <source>
        <dbReference type="ARBA" id="ARBA00004651"/>
    </source>
</evidence>
<dbReference type="Pfam" id="PF10035">
    <property type="entry name" value="DUF2179"/>
    <property type="match status" value="1"/>
</dbReference>
<dbReference type="PATRIC" id="fig|81857.3.peg.2060"/>
<dbReference type="CDD" id="cd16381">
    <property type="entry name" value="YitT_C_like_1"/>
    <property type="match status" value="1"/>
</dbReference>
<dbReference type="NCBIfam" id="NF003194">
    <property type="entry name" value="PRK04164.1-5"/>
    <property type="match status" value="1"/>
</dbReference>
<dbReference type="Proteomes" id="UP000051751">
    <property type="component" value="Unassembled WGS sequence"/>
</dbReference>
<evidence type="ECO:0000256" key="5">
    <source>
        <dbReference type="ARBA" id="ARBA00023136"/>
    </source>
</evidence>
<evidence type="ECO:0000256" key="4">
    <source>
        <dbReference type="ARBA" id="ARBA00022989"/>
    </source>
</evidence>
<accession>A0A0R2FZ74</accession>
<dbReference type="STRING" id="81857.IV38_GL002018"/>
<evidence type="ECO:0000313" key="10">
    <source>
        <dbReference type="EMBL" id="KRN30164.1"/>
    </source>
</evidence>
<keyword evidence="11" id="KW-1185">Reference proteome</keyword>
<evidence type="ECO:0000313" key="9">
    <source>
        <dbReference type="EMBL" id="KRN27563.1"/>
    </source>
</evidence>
<dbReference type="RefSeq" id="WP_057770999.1">
    <property type="nucleotide sequence ID" value="NZ_JQAT01000007.1"/>
</dbReference>
<dbReference type="PANTHER" id="PTHR40060:SF1">
    <property type="entry name" value="UPF0316 PROTEIN YEBE"/>
    <property type="match status" value="1"/>
</dbReference>
<keyword evidence="2 6" id="KW-1003">Cell membrane</keyword>
<reference evidence="11 12" key="1">
    <citation type="journal article" date="2015" name="Genome Announc.">
        <title>Expanding the biotechnology potential of lactobacilli through comparative genomics of 213 strains and associated genera.</title>
        <authorList>
            <person name="Sun Z."/>
            <person name="Harris H.M."/>
            <person name="McCann A."/>
            <person name="Guo C."/>
            <person name="Argimon S."/>
            <person name="Zhang W."/>
            <person name="Yang X."/>
            <person name="Jeffery I.B."/>
            <person name="Cooney J.C."/>
            <person name="Kagawa T.F."/>
            <person name="Liu W."/>
            <person name="Song Y."/>
            <person name="Salvetti E."/>
            <person name="Wrobel A."/>
            <person name="Rasinkangas P."/>
            <person name="Parkhill J."/>
            <person name="Rea M.C."/>
            <person name="O'Sullivan O."/>
            <person name="Ritari J."/>
            <person name="Douillard F.P."/>
            <person name="Paul Ross R."/>
            <person name="Yang R."/>
            <person name="Briner A.E."/>
            <person name="Felis G.E."/>
            <person name="de Vos W.M."/>
            <person name="Barrangou R."/>
            <person name="Klaenhammer T.R."/>
            <person name="Caufield P.W."/>
            <person name="Cui Y."/>
            <person name="Zhang H."/>
            <person name="O'Toole P.W."/>
        </authorList>
    </citation>
    <scope>NUCLEOTIDE SEQUENCE [LARGE SCALE GENOMIC DNA]</scope>
    <source>
        <strain evidence="9 12">ATCC BAA-66</strain>
        <strain evidence="10 11">DSM 13344</strain>
    </source>
</reference>
<feature type="domain" description="DUF5698" evidence="8">
    <location>
        <begin position="21"/>
        <end position="78"/>
    </location>
</feature>
<evidence type="ECO:0000259" key="8">
    <source>
        <dbReference type="Pfam" id="PF18955"/>
    </source>
</evidence>
<keyword evidence="5 6" id="KW-0472">Membrane</keyword>
<organism evidence="10 11">
    <name type="scientific">Lactobacillus selangorensis</name>
    <dbReference type="NCBI Taxonomy" id="81857"/>
    <lineage>
        <taxon>Bacteria</taxon>
        <taxon>Bacillati</taxon>
        <taxon>Bacillota</taxon>
        <taxon>Bacilli</taxon>
        <taxon>Lactobacillales</taxon>
        <taxon>Lactobacillaceae</taxon>
        <taxon>Lactobacillus</taxon>
    </lineage>
</organism>
<dbReference type="InterPro" id="IPR022930">
    <property type="entry name" value="UPF0316"/>
</dbReference>
<sequence length="194" mass="21842">MNWSLVATIFILNAAYIAINTLRTMMVVKHHHLLAPLLSVFEEIVYVVGLSMVLKNLDNIVNLMAYSFGFAFGIYLGMLIEEKLALGYTNFNVTVPVTPEGEDDHGKKLPQALRDKGYGVTETWGYGKDGPRMILSVLAPRNADKDLINLIQSITPNAFIVSYEPTSFHGGFLSQQVDKHFKRREAIKRKVLRK</sequence>
<dbReference type="GO" id="GO:0005886">
    <property type="term" value="C:plasma membrane"/>
    <property type="evidence" value="ECO:0007669"/>
    <property type="project" value="UniProtKB-SubCell"/>
</dbReference>
<feature type="transmembrane region" description="Helical" evidence="6">
    <location>
        <begin position="6"/>
        <end position="22"/>
    </location>
</feature>
<dbReference type="InterPro" id="IPR019264">
    <property type="entry name" value="DUF2179"/>
</dbReference>
<dbReference type="AlphaFoldDB" id="A0A0R2FZ74"/>
<evidence type="ECO:0000256" key="2">
    <source>
        <dbReference type="ARBA" id="ARBA00022475"/>
    </source>
</evidence>
<name>A0A0R2FZ74_9LACO</name>
<comment type="subcellular location">
    <subcellularLocation>
        <location evidence="1 6">Cell membrane</location>
        <topology evidence="1 6">Multi-pass membrane protein</topology>
    </subcellularLocation>
</comment>
<keyword evidence="3 6" id="KW-0812">Transmembrane</keyword>
<keyword evidence="4 6" id="KW-1133">Transmembrane helix</keyword>
<evidence type="ECO:0000259" key="7">
    <source>
        <dbReference type="Pfam" id="PF10035"/>
    </source>
</evidence>
<dbReference type="Proteomes" id="UP000051645">
    <property type="component" value="Unassembled WGS sequence"/>
</dbReference>
<dbReference type="Pfam" id="PF18955">
    <property type="entry name" value="DUF5698"/>
    <property type="match status" value="1"/>
</dbReference>
<gene>
    <name evidence="9" type="ORF">IV38_GL002018</name>
    <name evidence="10" type="ORF">IV40_GL002010</name>
</gene>
<feature type="domain" description="DUF2179" evidence="7">
    <location>
        <begin position="118"/>
        <end position="170"/>
    </location>
</feature>
<dbReference type="EMBL" id="JQAT01000007">
    <property type="protein sequence ID" value="KRN27563.1"/>
    <property type="molecule type" value="Genomic_DNA"/>
</dbReference>
<evidence type="ECO:0000256" key="3">
    <source>
        <dbReference type="ARBA" id="ARBA00022692"/>
    </source>
</evidence>
<evidence type="ECO:0000256" key="6">
    <source>
        <dbReference type="HAMAP-Rule" id="MF_01515"/>
    </source>
</evidence>
<evidence type="ECO:0000313" key="12">
    <source>
        <dbReference type="Proteomes" id="UP000051751"/>
    </source>
</evidence>
<dbReference type="HAMAP" id="MF_01515">
    <property type="entry name" value="UPF0316"/>
    <property type="match status" value="1"/>
</dbReference>
<comment type="caution">
    <text evidence="10">The sequence shown here is derived from an EMBL/GenBank/DDBJ whole genome shotgun (WGS) entry which is preliminary data.</text>
</comment>
<dbReference type="OrthoDB" id="48231at2"/>
<protein>
    <recommendedName>
        <fullName evidence="6">UPF0316 protein IV38_GL002018</fullName>
    </recommendedName>
</protein>
<feature type="transmembrane region" description="Helical" evidence="6">
    <location>
        <begin position="34"/>
        <end position="54"/>
    </location>
</feature>